<dbReference type="EMBL" id="JACBZV010000002">
    <property type="protein sequence ID" value="NYJ10983.1"/>
    <property type="molecule type" value="Genomic_DNA"/>
</dbReference>
<protein>
    <recommendedName>
        <fullName evidence="3">DUF1330 domain-containing protein</fullName>
    </recommendedName>
</protein>
<gene>
    <name evidence="1" type="ORF">GGI64_002030</name>
</gene>
<organism evidence="1 2">
    <name type="scientific">Rhizobium leguminosarum</name>
    <dbReference type="NCBI Taxonomy" id="384"/>
    <lineage>
        <taxon>Bacteria</taxon>
        <taxon>Pseudomonadati</taxon>
        <taxon>Pseudomonadota</taxon>
        <taxon>Alphaproteobacteria</taxon>
        <taxon>Hyphomicrobiales</taxon>
        <taxon>Rhizobiaceae</taxon>
        <taxon>Rhizobium/Agrobacterium group</taxon>
        <taxon>Rhizobium</taxon>
    </lineage>
</organism>
<dbReference type="Proteomes" id="UP000535276">
    <property type="component" value="Unassembled WGS sequence"/>
</dbReference>
<dbReference type="Gene3D" id="3.30.70.100">
    <property type="match status" value="1"/>
</dbReference>
<name>A0A7Z0DX60_RHILE</name>
<dbReference type="PANTHER" id="PTHR40257:SF1">
    <property type="entry name" value="DUF1330 DOMAIN-CONTAINING PROTEIN"/>
    <property type="match status" value="1"/>
</dbReference>
<comment type="caution">
    <text evidence="1">The sequence shown here is derived from an EMBL/GenBank/DDBJ whole genome shotgun (WGS) entry which is preliminary data.</text>
</comment>
<reference evidence="1 2" key="1">
    <citation type="submission" date="2020-07" db="EMBL/GenBank/DDBJ databases">
        <title>Genomic Encyclopedia of Type Strains, Phase IV (KMG-V): Genome sequencing to study the core and pangenomes of soil and plant-associated prokaryotes.</title>
        <authorList>
            <person name="Whitman W."/>
        </authorList>
    </citation>
    <scope>NUCLEOTIDE SEQUENCE [LARGE SCALE GENOMIC DNA]</scope>
    <source>
        <strain evidence="1 2">SEMIA 4052</strain>
    </source>
</reference>
<evidence type="ECO:0000313" key="2">
    <source>
        <dbReference type="Proteomes" id="UP000535276"/>
    </source>
</evidence>
<dbReference type="RefSeq" id="WP_179611323.1">
    <property type="nucleotide sequence ID" value="NZ_JACBZV010000002.1"/>
</dbReference>
<proteinExistence type="predicted"/>
<evidence type="ECO:0008006" key="3">
    <source>
        <dbReference type="Google" id="ProtNLM"/>
    </source>
</evidence>
<dbReference type="PANTHER" id="PTHR40257">
    <property type="match status" value="1"/>
</dbReference>
<evidence type="ECO:0000313" key="1">
    <source>
        <dbReference type="EMBL" id="NYJ10983.1"/>
    </source>
</evidence>
<dbReference type="AlphaFoldDB" id="A0A7Z0DX60"/>
<sequence length="140" mass="15545">MGTTEYSREALEAVAETLAEEGPVYMINMVRYRAEADYGEERDLPACSGREAYFERYAPAFAKVAQGEDYSVFFVGNVRGMLASENGESWDDVVIVRYSAFSALRRILESEAYKSEAAPHRGAALADWRFIATTSPFTAG</sequence>
<accession>A0A7Z0DX60</accession>